<evidence type="ECO:0000313" key="5">
    <source>
        <dbReference type="Proteomes" id="UP001501175"/>
    </source>
</evidence>
<sequence>MRLWFDRPAYQPAVFSYGAPEFQRTFHFEKRGWVEALPVGNGRMGAMVFGGVLRERIQLNEETIWDGYRRNSDNPGAVTALPEVQRLMFAGKIDEAEQLATKTLLGQPLRIEPYQPLGDLFIEQLNPSGDTTYQSYRRWLSLDSAVAVTHFTHQGKTYRREVFASHPAQVVVVWLTCTQPRSVNVRIRLQREQDATTSVSATDPHRLLLRGRIARLDETTGQPVGMRFASDLKAVTPNGQISVDTTGLMTVTNADELTLYLAAATDYRQPNPEKRSAETLQKAVDQPIKVLWQNHLTDYRSLYDRVKLSLSPDADPLELPQDARLNRLKTKLIDDPYLSALLFQYGRYLLIASSRRGDLPANLQGIWNQTMRPPWSSDYHTNINLQMNYMAAEAANLAECHEPLFDLIDSLAVHGRHTARSMYGARGWVVHHLTDVFWRTSPVDGVVGVWPMGSGWLAHHLYEHYQFSGDKEFLRKRAFPLMKGAAEFYLDFLKPIPAGLPMAGKLVTNPSHSPENAFEKADGTQYQFTHGATMDMQICRELFTNCLRAIDELSEPGKPFEAPFKRQLQTVMAQLAPVQISRRTGGVQEWIEDYKEPELGHRHISHLYGLFPADQITVHTPALYAAARKTLERRLTGNPNAKVEEAGNRYKSYGSYLNGESFGGWQSVWISMMWLRLGEAQEAYKHHQYHLKYGFSPNFFGAAYQLDGTFGSTAVLTEMLLQSHTGVVNVLPALPQNWSAGFVTGLRARGGFEVDIQWKDNKLKTGKIRSTNGAICRLLTKNPVTVLKDGKPVKLSKEKGNVLVFATQKGGVYTVLGR</sequence>
<dbReference type="GO" id="GO:0016787">
    <property type="term" value="F:hydrolase activity"/>
    <property type="evidence" value="ECO:0007669"/>
    <property type="project" value="UniProtKB-KW"/>
</dbReference>
<evidence type="ECO:0000259" key="1">
    <source>
        <dbReference type="Pfam" id="PF14498"/>
    </source>
</evidence>
<feature type="domain" description="Glycosyl hydrolase family 95 N-terminal" evidence="1">
    <location>
        <begin position="3"/>
        <end position="269"/>
    </location>
</feature>
<dbReference type="InterPro" id="IPR049053">
    <property type="entry name" value="AFCA-like_C"/>
</dbReference>
<dbReference type="Gene3D" id="1.50.10.10">
    <property type="match status" value="1"/>
</dbReference>
<feature type="domain" description="Glycosyl hydrolase family 95 catalytic" evidence="3">
    <location>
        <begin position="289"/>
        <end position="720"/>
    </location>
</feature>
<dbReference type="InterPro" id="IPR013780">
    <property type="entry name" value="Glyco_hydro_b"/>
</dbReference>
<dbReference type="Pfam" id="PF22124">
    <property type="entry name" value="Glyco_hydro_95_cat"/>
    <property type="match status" value="1"/>
</dbReference>
<dbReference type="Gene3D" id="2.70.98.50">
    <property type="entry name" value="putative glycoside hydrolase family protein from bacillus halodurans"/>
    <property type="match status" value="1"/>
</dbReference>
<dbReference type="InterPro" id="IPR008928">
    <property type="entry name" value="6-hairpin_glycosidase_sf"/>
</dbReference>
<reference evidence="5" key="1">
    <citation type="journal article" date="2019" name="Int. J. Syst. Evol. Microbiol.">
        <title>The Global Catalogue of Microorganisms (GCM) 10K type strain sequencing project: providing services to taxonomists for standard genome sequencing and annotation.</title>
        <authorList>
            <consortium name="The Broad Institute Genomics Platform"/>
            <consortium name="The Broad Institute Genome Sequencing Center for Infectious Disease"/>
            <person name="Wu L."/>
            <person name="Ma J."/>
        </authorList>
    </citation>
    <scope>NUCLEOTIDE SEQUENCE [LARGE SCALE GENOMIC DNA]</scope>
    <source>
        <strain evidence="5">JCM 17927</strain>
    </source>
</reference>
<name>A0ABP8NKB9_9BACT</name>
<gene>
    <name evidence="4" type="ORF">GCM10023189_49660</name>
</gene>
<dbReference type="Gene3D" id="2.60.40.1180">
    <property type="entry name" value="Golgi alpha-mannosidase II"/>
    <property type="match status" value="1"/>
</dbReference>
<dbReference type="EMBL" id="BAABHD010000081">
    <property type="protein sequence ID" value="GAA4466885.1"/>
    <property type="molecule type" value="Genomic_DNA"/>
</dbReference>
<accession>A0ABP8NKB9</accession>
<dbReference type="Pfam" id="PF21307">
    <property type="entry name" value="Glyco_hydro_95_C"/>
    <property type="match status" value="1"/>
</dbReference>
<dbReference type="PIRSF" id="PIRSF007663">
    <property type="entry name" value="UCP007663"/>
    <property type="match status" value="1"/>
</dbReference>
<dbReference type="InterPro" id="IPR054363">
    <property type="entry name" value="GH95_cat"/>
</dbReference>
<dbReference type="InterPro" id="IPR012341">
    <property type="entry name" value="6hp_glycosidase-like_sf"/>
</dbReference>
<evidence type="ECO:0000313" key="4">
    <source>
        <dbReference type="EMBL" id="GAA4466885.1"/>
    </source>
</evidence>
<dbReference type="PANTHER" id="PTHR31084:SF0">
    <property type="entry name" value="ALPHA-L-FUCOSIDASE 2"/>
    <property type="match status" value="1"/>
</dbReference>
<dbReference type="SUPFAM" id="SSF48208">
    <property type="entry name" value="Six-hairpin glycosidases"/>
    <property type="match status" value="1"/>
</dbReference>
<proteinExistence type="predicted"/>
<dbReference type="Proteomes" id="UP001501175">
    <property type="component" value="Unassembled WGS sequence"/>
</dbReference>
<evidence type="ECO:0000259" key="2">
    <source>
        <dbReference type="Pfam" id="PF21307"/>
    </source>
</evidence>
<evidence type="ECO:0000259" key="3">
    <source>
        <dbReference type="Pfam" id="PF22124"/>
    </source>
</evidence>
<keyword evidence="5" id="KW-1185">Reference proteome</keyword>
<protein>
    <submittedName>
        <fullName evidence="4">Glycoside hydrolase family 95 protein</fullName>
    </submittedName>
</protein>
<dbReference type="Pfam" id="PF14498">
    <property type="entry name" value="Glyco_hyd_65N_2"/>
    <property type="match status" value="1"/>
</dbReference>
<dbReference type="PANTHER" id="PTHR31084">
    <property type="entry name" value="ALPHA-L-FUCOSIDASE 2"/>
    <property type="match status" value="1"/>
</dbReference>
<organism evidence="4 5">
    <name type="scientific">Nibrella saemangeumensis</name>
    <dbReference type="NCBI Taxonomy" id="1084526"/>
    <lineage>
        <taxon>Bacteria</taxon>
        <taxon>Pseudomonadati</taxon>
        <taxon>Bacteroidota</taxon>
        <taxon>Cytophagia</taxon>
        <taxon>Cytophagales</taxon>
        <taxon>Spirosomataceae</taxon>
        <taxon>Nibrella</taxon>
    </lineage>
</organism>
<keyword evidence="4" id="KW-0378">Hydrolase</keyword>
<comment type="caution">
    <text evidence="4">The sequence shown here is derived from an EMBL/GenBank/DDBJ whole genome shotgun (WGS) entry which is preliminary data.</text>
</comment>
<dbReference type="InterPro" id="IPR016518">
    <property type="entry name" value="Alpha-L-fucosidase"/>
</dbReference>
<dbReference type="InterPro" id="IPR027414">
    <property type="entry name" value="GH95_N_dom"/>
</dbReference>
<feature type="domain" description="Alpha fucosidase A-like C-terminal" evidence="2">
    <location>
        <begin position="722"/>
        <end position="815"/>
    </location>
</feature>